<evidence type="ECO:0000256" key="2">
    <source>
        <dbReference type="ARBA" id="ARBA00022475"/>
    </source>
</evidence>
<feature type="transmembrane region" description="Helical" evidence="6">
    <location>
        <begin position="228"/>
        <end position="246"/>
    </location>
</feature>
<feature type="transmembrane region" description="Helical" evidence="6">
    <location>
        <begin position="464"/>
        <end position="489"/>
    </location>
</feature>
<dbReference type="GO" id="GO:0005886">
    <property type="term" value="C:plasma membrane"/>
    <property type="evidence" value="ECO:0007669"/>
    <property type="project" value="UniProtKB-SubCell"/>
</dbReference>
<evidence type="ECO:0000256" key="4">
    <source>
        <dbReference type="ARBA" id="ARBA00022989"/>
    </source>
</evidence>
<dbReference type="InterPro" id="IPR051679">
    <property type="entry name" value="DASS-Related_Transporters"/>
</dbReference>
<feature type="transmembrane region" description="Helical" evidence="6">
    <location>
        <begin position="32"/>
        <end position="52"/>
    </location>
</feature>
<keyword evidence="2" id="KW-1003">Cell membrane</keyword>
<feature type="transmembrane region" description="Helical" evidence="6">
    <location>
        <begin position="139"/>
        <end position="158"/>
    </location>
</feature>
<dbReference type="AlphaFoldDB" id="A0A345Z3L5"/>
<evidence type="ECO:0000313" key="8">
    <source>
        <dbReference type="Proteomes" id="UP000254792"/>
    </source>
</evidence>
<evidence type="ECO:0000256" key="3">
    <source>
        <dbReference type="ARBA" id="ARBA00022692"/>
    </source>
</evidence>
<feature type="transmembrane region" description="Helical" evidence="6">
    <location>
        <begin position="284"/>
        <end position="303"/>
    </location>
</feature>
<accession>A0A345Z3L5</accession>
<protein>
    <submittedName>
        <fullName evidence="7">Arginine/ornithine antiporter</fullName>
    </submittedName>
</protein>
<keyword evidence="8" id="KW-1185">Reference proteome</keyword>
<reference evidence="7 8" key="1">
    <citation type="submission" date="2018-07" db="EMBL/GenBank/DDBJ databases">
        <title>Complete genome sequence of Spiroplasma alleghenense PLHS-1 (ATCC 51752).</title>
        <authorList>
            <person name="Chou L."/>
            <person name="Lee T.-Y."/>
            <person name="Tsai Y.-M."/>
            <person name="Kuo C.-H."/>
        </authorList>
    </citation>
    <scope>NUCLEOTIDE SEQUENCE [LARGE SCALE GENOMIC DNA]</scope>
    <source>
        <strain evidence="7 8">PLHS-1</strain>
    </source>
</reference>
<gene>
    <name evidence="7" type="primary">arcD</name>
    <name evidence="7" type="ORF">SALLE_v1c05200</name>
</gene>
<feature type="transmembrane region" description="Helical" evidence="6">
    <location>
        <begin position="98"/>
        <end position="118"/>
    </location>
</feature>
<dbReference type="Proteomes" id="UP000254792">
    <property type="component" value="Chromosome"/>
</dbReference>
<comment type="subcellular location">
    <subcellularLocation>
        <location evidence="1">Cell membrane</location>
        <topology evidence="1">Multi-pass membrane protein</topology>
    </subcellularLocation>
</comment>
<keyword evidence="3 6" id="KW-0812">Transmembrane</keyword>
<proteinExistence type="predicted"/>
<dbReference type="RefSeq" id="WP_162807938.1">
    <property type="nucleotide sequence ID" value="NZ_CP031376.1"/>
</dbReference>
<evidence type="ECO:0000256" key="6">
    <source>
        <dbReference type="SAM" id="Phobius"/>
    </source>
</evidence>
<keyword evidence="5 6" id="KW-0472">Membrane</keyword>
<evidence type="ECO:0000256" key="5">
    <source>
        <dbReference type="ARBA" id="ARBA00023136"/>
    </source>
</evidence>
<organism evidence="7 8">
    <name type="scientific">Spiroplasma alleghenense</name>
    <dbReference type="NCBI Taxonomy" id="216931"/>
    <lineage>
        <taxon>Bacteria</taxon>
        <taxon>Bacillati</taxon>
        <taxon>Mycoplasmatota</taxon>
        <taxon>Mollicutes</taxon>
        <taxon>Entomoplasmatales</taxon>
        <taxon>Spiroplasmataceae</taxon>
        <taxon>Spiroplasma</taxon>
    </lineage>
</organism>
<feature type="transmembrane region" description="Helical" evidence="6">
    <location>
        <begin position="323"/>
        <end position="356"/>
    </location>
</feature>
<feature type="transmembrane region" description="Helical" evidence="6">
    <location>
        <begin position="187"/>
        <end position="208"/>
    </location>
</feature>
<dbReference type="InterPro" id="IPR018385">
    <property type="entry name" value="C4_dicarb_anaerob_car-like"/>
</dbReference>
<feature type="transmembrane region" description="Helical" evidence="6">
    <location>
        <begin position="501"/>
        <end position="521"/>
    </location>
</feature>
<evidence type="ECO:0000313" key="7">
    <source>
        <dbReference type="EMBL" id="AXK51194.1"/>
    </source>
</evidence>
<name>A0A345Z3L5_9MOLU</name>
<keyword evidence="4 6" id="KW-1133">Transmembrane helix</keyword>
<dbReference type="PANTHER" id="PTHR43652:SF6">
    <property type="entry name" value="ARGININE REPRESSOR"/>
    <property type="match status" value="1"/>
</dbReference>
<dbReference type="Pfam" id="PF03606">
    <property type="entry name" value="DcuC"/>
    <property type="match status" value="1"/>
</dbReference>
<dbReference type="EMBL" id="CP031376">
    <property type="protein sequence ID" value="AXK51194.1"/>
    <property type="molecule type" value="Genomic_DNA"/>
</dbReference>
<sequence>MKKNDKVVDVDFKADKSSKPAKKRKFKMPTSFTILFFILFIVVIFTWIGNLAGWSYDRVVPEHIAPGGGVLVPETIEKDVVVKGAGIFDIFLAMTKGFVGKADIIIFIICLGGFLNIIMRTKALEAFTQSITKKMGKRTIWVIPILVTFFSFCGSTYGMAEETLGFYMIVIPLMIAAGFDSFTALMIVLFGAGAGVVASTVNPFLIGLAVEASKVAELTTSTGMAFRWIGWIIFTFFTICFIMWYASKVKKNPQKSVVFETAERDRIFFLGESVEEVKFNKKRIASLVVFLLTFVIMILYLVGWNDILGSNGAEQAGEWFNKYVFFLSGLIPGFGTGGLVEVACFFIISSLIIALIDWKGEEDYIDGFIVGSKDMLGVCLVIAVAAGLGFIMSETGLQTLIITGLSSGLGGLNTIGFVVISFFLFIPLSFLIPSTSGFATAIFPLWGPVAGSISISAASGSITAFSFASGFLNLFTPTSGVVMGALGIAKIEYSKIFKGGWIYLLGVLLISIVLLSVGPLLPSPIF</sequence>
<feature type="transmembrane region" description="Helical" evidence="6">
    <location>
        <begin position="438"/>
        <end position="458"/>
    </location>
</feature>
<feature type="transmembrane region" description="Helical" evidence="6">
    <location>
        <begin position="399"/>
        <end position="426"/>
    </location>
</feature>
<feature type="transmembrane region" description="Helical" evidence="6">
    <location>
        <begin position="376"/>
        <end position="393"/>
    </location>
</feature>
<evidence type="ECO:0000256" key="1">
    <source>
        <dbReference type="ARBA" id="ARBA00004651"/>
    </source>
</evidence>
<dbReference type="KEGG" id="salx:SALLE_v1c05200"/>
<dbReference type="PANTHER" id="PTHR43652">
    <property type="entry name" value="BASIC AMINO ACID ANTIPORTER YFCC-RELATED"/>
    <property type="match status" value="1"/>
</dbReference>
<feature type="transmembrane region" description="Helical" evidence="6">
    <location>
        <begin position="164"/>
        <end position="182"/>
    </location>
</feature>